<dbReference type="PANTHER" id="PTHR43004">
    <property type="entry name" value="TRK SYSTEM POTASSIUM UPTAKE PROTEIN"/>
    <property type="match status" value="1"/>
</dbReference>
<reference evidence="8 9" key="1">
    <citation type="submission" date="2015-10" db="EMBL/GenBank/DDBJ databases">
        <title>Full genome of DAOMC 229536 Phialocephala scopiformis, a fungal endophyte of spruce producing the potent anti-insectan compound rugulosin.</title>
        <authorList>
            <consortium name="DOE Joint Genome Institute"/>
            <person name="Walker A.K."/>
            <person name="Frasz S.L."/>
            <person name="Seifert K.A."/>
            <person name="Miller J.D."/>
            <person name="Mondo S.J."/>
            <person name="Labutti K."/>
            <person name="Lipzen A."/>
            <person name="Dockter R."/>
            <person name="Kennedy M."/>
            <person name="Grigoriev I.V."/>
            <person name="Spatafora J.W."/>
        </authorList>
    </citation>
    <scope>NUCLEOTIDE SEQUENCE [LARGE SCALE GENOMIC DNA]</scope>
    <source>
        <strain evidence="8 9">CBS 120377</strain>
    </source>
</reference>
<dbReference type="GeneID" id="28820691"/>
<dbReference type="Proteomes" id="UP000070700">
    <property type="component" value="Unassembled WGS sequence"/>
</dbReference>
<comment type="similarity">
    <text evidence="1">Belongs to the PheA/TfdB FAD monooxygenase family.</text>
</comment>
<evidence type="ECO:0000256" key="5">
    <source>
        <dbReference type="SAM" id="MobiDB-lite"/>
    </source>
</evidence>
<dbReference type="SUPFAM" id="SSF52833">
    <property type="entry name" value="Thioredoxin-like"/>
    <property type="match status" value="1"/>
</dbReference>
<feature type="domain" description="Phenol hydroxylase-like C-terminal dimerisation" evidence="7">
    <location>
        <begin position="455"/>
        <end position="658"/>
    </location>
</feature>
<feature type="region of interest" description="Disordered" evidence="5">
    <location>
        <begin position="285"/>
        <end position="308"/>
    </location>
</feature>
<protein>
    <recommendedName>
        <fullName evidence="10">Phenol 2-monooxygenase</fullName>
    </recommendedName>
</protein>
<evidence type="ECO:0000256" key="2">
    <source>
        <dbReference type="ARBA" id="ARBA00022630"/>
    </source>
</evidence>
<dbReference type="AlphaFoldDB" id="A0A194WZI7"/>
<evidence type="ECO:0000256" key="3">
    <source>
        <dbReference type="ARBA" id="ARBA00022827"/>
    </source>
</evidence>
<keyword evidence="9" id="KW-1185">Reference proteome</keyword>
<dbReference type="InterPro" id="IPR036188">
    <property type="entry name" value="FAD/NAD-bd_sf"/>
</dbReference>
<accession>A0A194WZI7</accession>
<dbReference type="InterPro" id="IPR038220">
    <property type="entry name" value="PHOX_C_sf"/>
</dbReference>
<dbReference type="Gene3D" id="3.30.9.10">
    <property type="entry name" value="D-Amino Acid Oxidase, subunit A, domain 2"/>
    <property type="match status" value="1"/>
</dbReference>
<dbReference type="GO" id="GO:0071949">
    <property type="term" value="F:FAD binding"/>
    <property type="evidence" value="ECO:0007669"/>
    <property type="project" value="InterPro"/>
</dbReference>
<dbReference type="RefSeq" id="XP_018067718.1">
    <property type="nucleotide sequence ID" value="XM_018210965.1"/>
</dbReference>
<dbReference type="SUPFAM" id="SSF54373">
    <property type="entry name" value="FAD-linked reductases, C-terminal domain"/>
    <property type="match status" value="1"/>
</dbReference>
<dbReference type="Gene3D" id="3.40.30.20">
    <property type="match status" value="1"/>
</dbReference>
<dbReference type="InterPro" id="IPR050641">
    <property type="entry name" value="RIFMO-like"/>
</dbReference>
<dbReference type="GO" id="GO:0016709">
    <property type="term" value="F:oxidoreductase activity, acting on paired donors, with incorporation or reduction of molecular oxygen, NAD(P)H as one donor, and incorporation of one atom of oxygen"/>
    <property type="evidence" value="ECO:0007669"/>
    <property type="project" value="UniProtKB-ARBA"/>
</dbReference>
<dbReference type="InterPro" id="IPR002938">
    <property type="entry name" value="FAD-bd"/>
</dbReference>
<dbReference type="OrthoDB" id="1716816at2759"/>
<sequence>MQESKVDVLIIGAGPAGYMAASWFARIGINARIIDKRSTKIFVGQADGLQPRVLEVFQSFGFGDRPLKDASIGYEACFYEPDANGKIHRVGRKPEGVVGISRFHGSVIHQGRIETWLTDFIDEWSNGKMKVERPILPETLEIDESQISNPDAYPVTVGVKKLADNDAEPEQYGSKIENGLFRQFDWDQDRNGAVPAESREIIHAKYVLGCDGAHSWVRSQIGINVEGETTDYVWGVLDIVPITDFPDIRKRCSIHSASDGSIMVIPREAGLVRLYIQLKKTEHIPETRSAEERENDQKQGKTAGPRVDRSKITPEAILETARKIFAPYTLDVAETQWFTAYQIGQRVAAKFQKLERVFIAGDACHTHSPKAGQGMNVSMMDTYNLAWKIGHVLNGLAKPDILSTYEQERRKVAQDLIEYDFKLSRLFSGKPGEISTDAFREVIDNGAAFATGCSVNYDGSIIINKPEGTDSTIPYNSPLAKNVPIGMRFADAKVVSQCDGRPWYLNDRIPSDGRWRIILFPSDFKTNVSLNNQLLDIGAYLESSDSFIKRYTPPTEKIDSIIEVLLVHASSIDVVEWDDFPHAFRPRYQDRRMDYWKIYADSESLREISGQAYEKYGIDRKVGALLVLRPDGYVASVTAPNTEGVSQVAAFFDRFLIPL</sequence>
<name>A0A194WZI7_MOLSC</name>
<evidence type="ECO:0000313" key="8">
    <source>
        <dbReference type="EMBL" id="KUJ13363.1"/>
    </source>
</evidence>
<dbReference type="InterPro" id="IPR036249">
    <property type="entry name" value="Thioredoxin-like_sf"/>
</dbReference>
<evidence type="ECO:0000259" key="6">
    <source>
        <dbReference type="Pfam" id="PF01494"/>
    </source>
</evidence>
<feature type="domain" description="FAD-binding" evidence="6">
    <location>
        <begin position="308"/>
        <end position="418"/>
    </location>
</feature>
<gene>
    <name evidence="8" type="ORF">LY89DRAFT_622223</name>
</gene>
<keyword evidence="3" id="KW-0274">FAD</keyword>
<evidence type="ECO:0000259" key="7">
    <source>
        <dbReference type="Pfam" id="PF07976"/>
    </source>
</evidence>
<dbReference type="Pfam" id="PF01494">
    <property type="entry name" value="FAD_binding_3"/>
    <property type="match status" value="2"/>
</dbReference>
<organism evidence="8 9">
    <name type="scientific">Mollisia scopiformis</name>
    <name type="common">Conifer needle endophyte fungus</name>
    <name type="synonym">Phialocephala scopiformis</name>
    <dbReference type="NCBI Taxonomy" id="149040"/>
    <lineage>
        <taxon>Eukaryota</taxon>
        <taxon>Fungi</taxon>
        <taxon>Dikarya</taxon>
        <taxon>Ascomycota</taxon>
        <taxon>Pezizomycotina</taxon>
        <taxon>Leotiomycetes</taxon>
        <taxon>Helotiales</taxon>
        <taxon>Mollisiaceae</taxon>
        <taxon>Mollisia</taxon>
    </lineage>
</organism>
<evidence type="ECO:0000256" key="1">
    <source>
        <dbReference type="ARBA" id="ARBA00007801"/>
    </source>
</evidence>
<dbReference type="KEGG" id="psco:LY89DRAFT_622223"/>
<proteinExistence type="inferred from homology"/>
<evidence type="ECO:0008006" key="10">
    <source>
        <dbReference type="Google" id="ProtNLM"/>
    </source>
</evidence>
<keyword evidence="4" id="KW-0560">Oxidoreductase</keyword>
<evidence type="ECO:0000313" key="9">
    <source>
        <dbReference type="Proteomes" id="UP000070700"/>
    </source>
</evidence>
<dbReference type="Pfam" id="PF07976">
    <property type="entry name" value="Phe_hydrox_dim"/>
    <property type="match status" value="1"/>
</dbReference>
<feature type="compositionally biased region" description="Basic and acidic residues" evidence="5">
    <location>
        <begin position="285"/>
        <end position="299"/>
    </location>
</feature>
<keyword evidence="2" id="KW-0285">Flavoprotein</keyword>
<evidence type="ECO:0000256" key="4">
    <source>
        <dbReference type="ARBA" id="ARBA00023002"/>
    </source>
</evidence>
<dbReference type="Gene3D" id="3.50.50.60">
    <property type="entry name" value="FAD/NAD(P)-binding domain"/>
    <property type="match status" value="1"/>
</dbReference>
<dbReference type="PRINTS" id="PR00420">
    <property type="entry name" value="RNGMNOXGNASE"/>
</dbReference>
<dbReference type="InParanoid" id="A0A194WZI7"/>
<feature type="domain" description="FAD-binding" evidence="6">
    <location>
        <begin position="5"/>
        <end position="294"/>
    </location>
</feature>
<dbReference type="SUPFAM" id="SSF51905">
    <property type="entry name" value="FAD/NAD(P)-binding domain"/>
    <property type="match status" value="1"/>
</dbReference>
<dbReference type="PANTHER" id="PTHR43004:SF20">
    <property type="entry name" value="2-MONOOXYGENASE, PUTATIVE (AFU_ORTHOLOGUE AFUA_1G13660)-RELATED"/>
    <property type="match status" value="1"/>
</dbReference>
<dbReference type="InterPro" id="IPR012941">
    <property type="entry name" value="Phe_hydrox_C_dim_dom"/>
</dbReference>
<dbReference type="EMBL" id="KQ947422">
    <property type="protein sequence ID" value="KUJ13363.1"/>
    <property type="molecule type" value="Genomic_DNA"/>
</dbReference>
<dbReference type="CDD" id="cd02979">
    <property type="entry name" value="PHOX_C"/>
    <property type="match status" value="1"/>
</dbReference>